<dbReference type="PANTHER" id="PTHR43343:SF3">
    <property type="entry name" value="PROTEASE DO-LIKE 8, CHLOROPLASTIC"/>
    <property type="match status" value="1"/>
</dbReference>
<keyword evidence="2" id="KW-0378">Hydrolase</keyword>
<dbReference type="InterPro" id="IPR001478">
    <property type="entry name" value="PDZ"/>
</dbReference>
<feature type="domain" description="PDZ" evidence="3">
    <location>
        <begin position="291"/>
        <end position="390"/>
    </location>
</feature>
<dbReference type="SMART" id="SM00228">
    <property type="entry name" value="PDZ"/>
    <property type="match status" value="1"/>
</dbReference>
<dbReference type="InterPro" id="IPR051201">
    <property type="entry name" value="Chloro_Bact_Ser_Proteases"/>
</dbReference>
<reference evidence="4" key="1">
    <citation type="submission" date="2019-06" db="EMBL/GenBank/DDBJ databases">
        <authorList>
            <person name="Murdoch R.W."/>
            <person name="Fathepure B."/>
        </authorList>
    </citation>
    <scope>NUCLEOTIDE SEQUENCE</scope>
</reference>
<keyword evidence="1 4" id="KW-0645">Protease</keyword>
<name>A0A5B8RER1_9ZZZZ</name>
<dbReference type="Gene3D" id="2.30.42.10">
    <property type="match status" value="1"/>
</dbReference>
<organism evidence="4">
    <name type="scientific">uncultured organism</name>
    <dbReference type="NCBI Taxonomy" id="155900"/>
    <lineage>
        <taxon>unclassified sequences</taxon>
        <taxon>environmental samples</taxon>
    </lineage>
</organism>
<dbReference type="Pfam" id="PF13365">
    <property type="entry name" value="Trypsin_2"/>
    <property type="match status" value="1"/>
</dbReference>
<dbReference type="InterPro" id="IPR001940">
    <property type="entry name" value="Peptidase_S1C"/>
</dbReference>
<dbReference type="InterPro" id="IPR036034">
    <property type="entry name" value="PDZ_sf"/>
</dbReference>
<evidence type="ECO:0000259" key="3">
    <source>
        <dbReference type="SMART" id="SM00228"/>
    </source>
</evidence>
<dbReference type="GO" id="GO:0006508">
    <property type="term" value="P:proteolysis"/>
    <property type="evidence" value="ECO:0007669"/>
    <property type="project" value="UniProtKB-KW"/>
</dbReference>
<dbReference type="PANTHER" id="PTHR43343">
    <property type="entry name" value="PEPTIDASE S12"/>
    <property type="match status" value="1"/>
</dbReference>
<dbReference type="Pfam" id="PF13180">
    <property type="entry name" value="PDZ_2"/>
    <property type="match status" value="1"/>
</dbReference>
<dbReference type="SUPFAM" id="SSF50494">
    <property type="entry name" value="Trypsin-like serine proteases"/>
    <property type="match status" value="1"/>
</dbReference>
<accession>A0A5B8RER1</accession>
<evidence type="ECO:0000256" key="1">
    <source>
        <dbReference type="ARBA" id="ARBA00022670"/>
    </source>
</evidence>
<evidence type="ECO:0000256" key="2">
    <source>
        <dbReference type="ARBA" id="ARBA00022801"/>
    </source>
</evidence>
<protein>
    <submittedName>
        <fullName evidence="4">Putative serine protease HtrA</fullName>
    </submittedName>
</protein>
<proteinExistence type="predicted"/>
<evidence type="ECO:0000313" key="4">
    <source>
        <dbReference type="EMBL" id="QEA07046.1"/>
    </source>
</evidence>
<sequence length="407" mass="42364">MTVSLWPSARAHHWILSVGSAALLVLAVPASAEHALDEQNTIDIVRRFGPSVVAVTVTIEGQPVDPLQNVPPELRPFFPRFGVPGGTDEPGTYTERAAGSGFVATDEGLLVTNFHVVSEALEPGKVTLRQGATITVRFPGDELDRPVTVLGADQSYDLALLRLQDPESRPANAIAIPVGDSDTVEVGQKAIAIGNPFGLQSTVTSGIVSAVNRRAPSAGSGIPIDFVQTDAAVNPGNSGGPLLDSSGRLIGVNDAILAPNGTFVGVGLAIPSNLLKIRLADLQAGGYLAKAQLGVQVLDMAAYPAEVRTLLKLPENGVMIVSVAENGPAESAGLHGAEYTLTASGQQWPAGGDIVIEADGTRIASGGDLQDVVLATKKDQTVRLVYLRDGQRRQATVRPDILVPADD</sequence>
<dbReference type="InterPro" id="IPR009003">
    <property type="entry name" value="Peptidase_S1_PA"/>
</dbReference>
<dbReference type="GO" id="GO:0004252">
    <property type="term" value="F:serine-type endopeptidase activity"/>
    <property type="evidence" value="ECO:0007669"/>
    <property type="project" value="InterPro"/>
</dbReference>
<dbReference type="PRINTS" id="PR00834">
    <property type="entry name" value="PROTEASES2C"/>
</dbReference>
<gene>
    <name evidence="4" type="primary">htrA</name>
    <name evidence="4" type="ORF">KBTEX_03390</name>
</gene>
<dbReference type="Gene3D" id="2.40.10.120">
    <property type="match status" value="1"/>
</dbReference>
<dbReference type="AlphaFoldDB" id="A0A5B8RER1"/>
<dbReference type="EMBL" id="MN079196">
    <property type="protein sequence ID" value="QEA07046.1"/>
    <property type="molecule type" value="Genomic_DNA"/>
</dbReference>
<dbReference type="SUPFAM" id="SSF50156">
    <property type="entry name" value="PDZ domain-like"/>
    <property type="match status" value="1"/>
</dbReference>